<dbReference type="OrthoDB" id="2066127at2"/>
<dbReference type="AlphaFoldDB" id="A0A136WAZ0"/>
<sequence>MKNKVIWAVALSILIFVGFMGMMCQLKDNGIFYIKDIEGQRDYLNLFPIEGVTGDSTHGMIFRLEEGELSTKFYSLDSQQINNLLLAEREGVTGIEKYSYDYFNERFRKEPFVSTDSAPSKDAKIQHREGIYEEALEDIDLRGSEFMGGETVFVDKVDVYLYISKMDNKGDARVRTGITLQNQEGSYFYTRGDYKDGTTAFHQSFYDIGWQIEAISIKMGDSYYCMAIPNRECKGETSLFRIKEDGMRMNEEPYYNAKSLYEQEEYGNAEVLCSFPVDQDNRVLEMFAVGDQSIGIFRAQGESLIFEIYDTQGNIIAQDFLTEEMGGKVDEVEVDVIAWNENDVSIYVRTYQVFKESENAERWDGVVFGMYQVDEKGLKRLQCLDGQGGELLKVCRNNLVLDVFMEDYDGIWLPYHYRYQVGVRVMNGDTEKILYQGRFETDYNEDQYKIFTTYNIAKKAPYLEESMKNYFGGIISQRQRQIIKVLPIGGKVESIWWR</sequence>
<dbReference type="RefSeq" id="WP_157723612.1">
    <property type="nucleotide sequence ID" value="NZ_LRVM01000018.1"/>
</dbReference>
<keyword evidence="1" id="KW-1133">Transmembrane helix</keyword>
<protein>
    <submittedName>
        <fullName evidence="2">Uncharacterized protein</fullName>
    </submittedName>
</protein>
<reference evidence="2 3" key="1">
    <citation type="submission" date="2016-01" db="EMBL/GenBank/DDBJ databases">
        <title>Genome sequence of Clostridium neopropionicum X4, DSM-3847.</title>
        <authorList>
            <person name="Poehlein A."/>
            <person name="Beck M.H."/>
            <person name="Bengelsdorf F.R."/>
            <person name="Daniel R."/>
            <person name="Duerre P."/>
        </authorList>
    </citation>
    <scope>NUCLEOTIDE SEQUENCE [LARGE SCALE GENOMIC DNA]</scope>
    <source>
        <strain evidence="2 3">DSM-3847</strain>
    </source>
</reference>
<evidence type="ECO:0000313" key="2">
    <source>
        <dbReference type="EMBL" id="KXL51692.1"/>
    </source>
</evidence>
<comment type="caution">
    <text evidence="2">The sequence shown here is derived from an EMBL/GenBank/DDBJ whole genome shotgun (WGS) entry which is preliminary data.</text>
</comment>
<dbReference type="Proteomes" id="UP000070539">
    <property type="component" value="Unassembled WGS sequence"/>
</dbReference>
<evidence type="ECO:0000256" key="1">
    <source>
        <dbReference type="SAM" id="Phobius"/>
    </source>
</evidence>
<evidence type="ECO:0000313" key="3">
    <source>
        <dbReference type="Proteomes" id="UP000070539"/>
    </source>
</evidence>
<keyword evidence="1" id="KW-0472">Membrane</keyword>
<proteinExistence type="predicted"/>
<keyword evidence="1" id="KW-0812">Transmembrane</keyword>
<organism evidence="2 3">
    <name type="scientific">Anaerotignum neopropionicum</name>
    <dbReference type="NCBI Taxonomy" id="36847"/>
    <lineage>
        <taxon>Bacteria</taxon>
        <taxon>Bacillati</taxon>
        <taxon>Bacillota</taxon>
        <taxon>Clostridia</taxon>
        <taxon>Lachnospirales</taxon>
        <taxon>Anaerotignaceae</taxon>
        <taxon>Anaerotignum</taxon>
    </lineage>
</organism>
<keyword evidence="3" id="KW-1185">Reference proteome</keyword>
<dbReference type="EMBL" id="LRVM01000018">
    <property type="protein sequence ID" value="KXL51692.1"/>
    <property type="molecule type" value="Genomic_DNA"/>
</dbReference>
<accession>A0A136WAZ0</accession>
<dbReference type="STRING" id="36847.CLNEO_29440"/>
<feature type="transmembrane region" description="Helical" evidence="1">
    <location>
        <begin position="6"/>
        <end position="26"/>
    </location>
</feature>
<name>A0A136WAZ0_9FIRM</name>
<gene>
    <name evidence="2" type="ORF">CLNEO_29440</name>
</gene>